<accession>A0AAE2C7V2</accession>
<reference evidence="1" key="2">
    <citation type="journal article" date="2024" name="Plant">
        <title>Genomic evolution and insights into agronomic trait innovations of Sesamum species.</title>
        <authorList>
            <person name="Miao H."/>
            <person name="Wang L."/>
            <person name="Qu L."/>
            <person name="Liu H."/>
            <person name="Sun Y."/>
            <person name="Le M."/>
            <person name="Wang Q."/>
            <person name="Wei S."/>
            <person name="Zheng Y."/>
            <person name="Lin W."/>
            <person name="Duan Y."/>
            <person name="Cao H."/>
            <person name="Xiong S."/>
            <person name="Wang X."/>
            <person name="Wei L."/>
            <person name="Li C."/>
            <person name="Ma Q."/>
            <person name="Ju M."/>
            <person name="Zhao R."/>
            <person name="Li G."/>
            <person name="Mu C."/>
            <person name="Tian Q."/>
            <person name="Mei H."/>
            <person name="Zhang T."/>
            <person name="Gao T."/>
            <person name="Zhang H."/>
        </authorList>
    </citation>
    <scope>NUCLEOTIDE SEQUENCE</scope>
    <source>
        <strain evidence="1">3651</strain>
    </source>
</reference>
<gene>
    <name evidence="1" type="ORF">Salat_2988400</name>
</gene>
<keyword evidence="2" id="KW-1185">Reference proteome</keyword>
<protein>
    <submittedName>
        <fullName evidence="1">Uncharacterized protein</fullName>
    </submittedName>
</protein>
<sequence length="179" mass="20068">MAGVDSTVWPMLMRSRREHVPSSDFRQTDSRVHEKISLLRDIAFLPEAYLTKKAITSAKPQKEKVGSPQPQAALLNRQMPSSFPFCFMLTRSAKVTSFRVTKNRAVNETASLKRPAFGKNSASALIKKIKKELVPLLATDLEGILDKTVIDKLLMVQSRPEDNKLDLLILPLPHCFLPA</sequence>
<dbReference type="EMBL" id="JACGWO010000016">
    <property type="protein sequence ID" value="KAK4412262.1"/>
    <property type="molecule type" value="Genomic_DNA"/>
</dbReference>
<reference evidence="1" key="1">
    <citation type="submission" date="2020-06" db="EMBL/GenBank/DDBJ databases">
        <authorList>
            <person name="Li T."/>
            <person name="Hu X."/>
            <person name="Zhang T."/>
            <person name="Song X."/>
            <person name="Zhang H."/>
            <person name="Dai N."/>
            <person name="Sheng W."/>
            <person name="Hou X."/>
            <person name="Wei L."/>
        </authorList>
    </citation>
    <scope>NUCLEOTIDE SEQUENCE</scope>
    <source>
        <strain evidence="1">3651</strain>
        <tissue evidence="1">Leaf</tissue>
    </source>
</reference>
<evidence type="ECO:0000313" key="2">
    <source>
        <dbReference type="Proteomes" id="UP001293254"/>
    </source>
</evidence>
<dbReference type="Proteomes" id="UP001293254">
    <property type="component" value="Unassembled WGS sequence"/>
</dbReference>
<evidence type="ECO:0000313" key="1">
    <source>
        <dbReference type="EMBL" id="KAK4412262.1"/>
    </source>
</evidence>
<name>A0AAE2C7V2_9LAMI</name>
<dbReference type="AlphaFoldDB" id="A0AAE2C7V2"/>
<comment type="caution">
    <text evidence="1">The sequence shown here is derived from an EMBL/GenBank/DDBJ whole genome shotgun (WGS) entry which is preliminary data.</text>
</comment>
<proteinExistence type="predicted"/>
<organism evidence="1 2">
    <name type="scientific">Sesamum alatum</name>
    <dbReference type="NCBI Taxonomy" id="300844"/>
    <lineage>
        <taxon>Eukaryota</taxon>
        <taxon>Viridiplantae</taxon>
        <taxon>Streptophyta</taxon>
        <taxon>Embryophyta</taxon>
        <taxon>Tracheophyta</taxon>
        <taxon>Spermatophyta</taxon>
        <taxon>Magnoliopsida</taxon>
        <taxon>eudicotyledons</taxon>
        <taxon>Gunneridae</taxon>
        <taxon>Pentapetalae</taxon>
        <taxon>asterids</taxon>
        <taxon>lamiids</taxon>
        <taxon>Lamiales</taxon>
        <taxon>Pedaliaceae</taxon>
        <taxon>Sesamum</taxon>
    </lineage>
</organism>